<evidence type="ECO:0000256" key="3">
    <source>
        <dbReference type="ARBA" id="ARBA00022692"/>
    </source>
</evidence>
<feature type="transmembrane region" description="Helical" evidence="6">
    <location>
        <begin position="423"/>
        <end position="445"/>
    </location>
</feature>
<dbReference type="InterPro" id="IPR002293">
    <property type="entry name" value="AA/rel_permease1"/>
</dbReference>
<evidence type="ECO:0000256" key="1">
    <source>
        <dbReference type="ARBA" id="ARBA00004651"/>
    </source>
</evidence>
<dbReference type="Pfam" id="PF13520">
    <property type="entry name" value="AA_permease_2"/>
    <property type="match status" value="1"/>
</dbReference>
<keyword evidence="3 6" id="KW-0812">Transmembrane</keyword>
<dbReference type="GO" id="GO:0022857">
    <property type="term" value="F:transmembrane transporter activity"/>
    <property type="evidence" value="ECO:0007669"/>
    <property type="project" value="InterPro"/>
</dbReference>
<feature type="transmembrane region" description="Helical" evidence="6">
    <location>
        <begin position="365"/>
        <end position="387"/>
    </location>
</feature>
<evidence type="ECO:0000256" key="2">
    <source>
        <dbReference type="ARBA" id="ARBA00022475"/>
    </source>
</evidence>
<feature type="transmembrane region" description="Helical" evidence="6">
    <location>
        <begin position="132"/>
        <end position="149"/>
    </location>
</feature>
<name>A0A2R6APF6_9ARCH</name>
<feature type="transmembrane region" description="Helical" evidence="6">
    <location>
        <begin position="161"/>
        <end position="182"/>
    </location>
</feature>
<evidence type="ECO:0000313" key="7">
    <source>
        <dbReference type="EMBL" id="PSN88266.1"/>
    </source>
</evidence>
<accession>A0A2R6APF6</accession>
<dbReference type="InterPro" id="IPR050367">
    <property type="entry name" value="APC_superfamily"/>
</dbReference>
<keyword evidence="2" id="KW-1003">Cell membrane</keyword>
<evidence type="ECO:0000256" key="5">
    <source>
        <dbReference type="ARBA" id="ARBA00023136"/>
    </source>
</evidence>
<comment type="subcellular location">
    <subcellularLocation>
        <location evidence="1">Cell membrane</location>
        <topology evidence="1">Multi-pass membrane protein</topology>
    </subcellularLocation>
</comment>
<feature type="transmembrane region" description="Helical" evidence="6">
    <location>
        <begin position="49"/>
        <end position="69"/>
    </location>
</feature>
<dbReference type="AlphaFoldDB" id="A0A2R6APF6"/>
<dbReference type="GO" id="GO:0005886">
    <property type="term" value="C:plasma membrane"/>
    <property type="evidence" value="ECO:0007669"/>
    <property type="project" value="UniProtKB-SubCell"/>
</dbReference>
<dbReference type="EMBL" id="NEXB01000028">
    <property type="protein sequence ID" value="PSN88266.1"/>
    <property type="molecule type" value="Genomic_DNA"/>
</dbReference>
<dbReference type="Proteomes" id="UP000241473">
    <property type="component" value="Unassembled WGS sequence"/>
</dbReference>
<dbReference type="Gene3D" id="1.20.1740.10">
    <property type="entry name" value="Amino acid/polyamine transporter I"/>
    <property type="match status" value="1"/>
</dbReference>
<feature type="transmembrane region" description="Helical" evidence="6">
    <location>
        <begin position="202"/>
        <end position="225"/>
    </location>
</feature>
<feature type="transmembrane region" description="Helical" evidence="6">
    <location>
        <begin position="90"/>
        <end position="112"/>
    </location>
</feature>
<evidence type="ECO:0000256" key="4">
    <source>
        <dbReference type="ARBA" id="ARBA00022989"/>
    </source>
</evidence>
<feature type="transmembrane region" description="Helical" evidence="6">
    <location>
        <begin position="268"/>
        <end position="296"/>
    </location>
</feature>
<feature type="transmembrane region" description="Helical" evidence="6">
    <location>
        <begin position="339"/>
        <end position="359"/>
    </location>
</feature>
<feature type="transmembrane region" description="Helical" evidence="6">
    <location>
        <begin position="12"/>
        <end position="43"/>
    </location>
</feature>
<feature type="transmembrane region" description="Helical" evidence="6">
    <location>
        <begin position="237"/>
        <end position="256"/>
    </location>
</feature>
<organism evidence="7 8">
    <name type="scientific">Candidatus Marsarchaeota G1 archaeon OSP_C</name>
    <dbReference type="NCBI Taxonomy" id="1978154"/>
    <lineage>
        <taxon>Archaea</taxon>
        <taxon>Candidatus Marsarchaeota</taxon>
        <taxon>Candidatus Marsarchaeota group 1</taxon>
    </lineage>
</organism>
<reference evidence="7 8" key="1">
    <citation type="submission" date="2017-04" db="EMBL/GenBank/DDBJ databases">
        <title>Novel microbial lineages endemic to geothermal iron-oxide mats fill important gaps in the evolutionary history of Archaea.</title>
        <authorList>
            <person name="Jay Z.J."/>
            <person name="Beam J.P."/>
            <person name="Dlakic M."/>
            <person name="Rusch D.B."/>
            <person name="Kozubal M.A."/>
            <person name="Inskeep W.P."/>
        </authorList>
    </citation>
    <scope>NUCLEOTIDE SEQUENCE [LARGE SCALE GENOMIC DNA]</scope>
    <source>
        <strain evidence="7">OSP_C</strain>
    </source>
</reference>
<dbReference type="PIRSF" id="PIRSF006060">
    <property type="entry name" value="AA_transporter"/>
    <property type="match status" value="1"/>
</dbReference>
<proteinExistence type="predicted"/>
<sequence>MQPRSKELKRGVVTYAELIFQSISFTAPAIAVTATMTGAAAFAYGSLPLTYVLALFGVLSAGFVVYAFSRKVASSGGYYRYIERGLGPRFGAFGGWVYMLYTVIGATPFIYFETALAAQYGLEVFGLNVPNWFWYPVGILVGVLAYLLAYSGIKNSLKYSVYTGTAEILILVAVAVAILAATPDRLDFKVFTPTYSPTGWSGVALGLVFSFTSLAGWGSMTFLGTEAQKSHLNIRRGVVLTILVLGLLFLFESYAMTVGWGPQNMGTYFGYFLPGLVLALRDGGFVLAALLFVFLVNSGFVDTLAIINAGSRDMYTMSKDGLLPDRLSDTHPTHRSPHIALLVNTLVGIFLFTVTGWLFGPLNGFLITGLWTGAGTIIEHILVNTSLPLYFRRLGDLRWTYIAIPPIATAIYIFALYGSFLSINIYILIGVASMVAWLVAGALIYSVKKDIRVRLEEGEEI</sequence>
<protein>
    <submittedName>
        <fullName evidence="7">Amino acid transporter</fullName>
    </submittedName>
</protein>
<dbReference type="PANTHER" id="PTHR42770:SF11">
    <property type="entry name" value="INNER MEMBRANE TRANSPORT PROTEIN YBAT"/>
    <property type="match status" value="1"/>
</dbReference>
<comment type="caution">
    <text evidence="7">The sequence shown here is derived from an EMBL/GenBank/DDBJ whole genome shotgun (WGS) entry which is preliminary data.</text>
</comment>
<evidence type="ECO:0000313" key="8">
    <source>
        <dbReference type="Proteomes" id="UP000241473"/>
    </source>
</evidence>
<keyword evidence="5 6" id="KW-0472">Membrane</keyword>
<keyword evidence="4 6" id="KW-1133">Transmembrane helix</keyword>
<evidence type="ECO:0000256" key="6">
    <source>
        <dbReference type="SAM" id="Phobius"/>
    </source>
</evidence>
<gene>
    <name evidence="7" type="ORF">B9Q00_06205</name>
</gene>
<dbReference type="PANTHER" id="PTHR42770">
    <property type="entry name" value="AMINO ACID TRANSPORTER-RELATED"/>
    <property type="match status" value="1"/>
</dbReference>
<feature type="transmembrane region" description="Helical" evidence="6">
    <location>
        <begin position="399"/>
        <end position="417"/>
    </location>
</feature>